<protein>
    <submittedName>
        <fullName evidence="4">GvpL/GvpF family gas vesicle protein</fullName>
    </submittedName>
</protein>
<evidence type="ECO:0000313" key="4">
    <source>
        <dbReference type="EMBL" id="MDV6279339.1"/>
    </source>
</evidence>
<evidence type="ECO:0000256" key="2">
    <source>
        <dbReference type="ARBA" id="ARBA00035108"/>
    </source>
</evidence>
<name>A0ABU4C742_RHOJO</name>
<evidence type="ECO:0000256" key="3">
    <source>
        <dbReference type="ARBA" id="ARBA00035643"/>
    </source>
</evidence>
<dbReference type="EMBL" id="JAWLKA010000001">
    <property type="protein sequence ID" value="MDV6279339.1"/>
    <property type="molecule type" value="Genomic_DNA"/>
</dbReference>
<organism evidence="4 5">
    <name type="scientific">Rhodococcus jostii</name>
    <dbReference type="NCBI Taxonomy" id="132919"/>
    <lineage>
        <taxon>Bacteria</taxon>
        <taxon>Bacillati</taxon>
        <taxon>Actinomycetota</taxon>
        <taxon>Actinomycetes</taxon>
        <taxon>Mycobacteriales</taxon>
        <taxon>Nocardiaceae</taxon>
        <taxon>Rhodococcus</taxon>
    </lineage>
</organism>
<evidence type="ECO:0000313" key="5">
    <source>
        <dbReference type="Proteomes" id="UP001185737"/>
    </source>
</evidence>
<dbReference type="Proteomes" id="UP001185737">
    <property type="component" value="Unassembled WGS sequence"/>
</dbReference>
<comment type="similarity">
    <text evidence="3">Belongs to the gas vesicle GvpF/GvpL family.</text>
</comment>
<comment type="subcellular location">
    <subcellularLocation>
        <location evidence="2">Gas vesicle</location>
    </subcellularLocation>
</comment>
<dbReference type="PANTHER" id="PTHR36852">
    <property type="entry name" value="PROTEIN GVPL 2"/>
    <property type="match status" value="1"/>
</dbReference>
<gene>
    <name evidence="4" type="ORF">R3Q59_02315</name>
</gene>
<keyword evidence="1" id="KW-0304">Gas vesicle</keyword>
<evidence type="ECO:0000256" key="1">
    <source>
        <dbReference type="ARBA" id="ARBA00022987"/>
    </source>
</evidence>
<comment type="caution">
    <text evidence="4">The sequence shown here is derived from an EMBL/GenBank/DDBJ whole genome shotgun (WGS) entry which is preliminary data.</text>
</comment>
<dbReference type="InterPro" id="IPR009430">
    <property type="entry name" value="GvpL/GvpF"/>
</dbReference>
<dbReference type="RefSeq" id="WP_317567419.1">
    <property type="nucleotide sequence ID" value="NZ_JAWLKA010000001.1"/>
</dbReference>
<sequence>MNSADDTDDHDTDEGASAAVIYVYGIVPADVQPEKDATGVHDAPIEIVKHGDIAALVSEIDPDQRLGAPADLQAHAHILDGTAHVAPVLPLRFGAVVSDRDAVIRELLAEHHDEFASALNELEGFALYMIKGRYVEESIVREIVDESPEASALLETIRDQPEELTRDARIPLGELIGHSLEGTRETDTRTTLEALSPLTDTVTVREPTHDEDAVQIAVLFEVDRQEELEQTVGDLAARWDNRVTMRVLGPTAPYDFVVRPKRED</sequence>
<dbReference type="PANTHER" id="PTHR36852:SF1">
    <property type="entry name" value="PROTEIN GVPL 2"/>
    <property type="match status" value="1"/>
</dbReference>
<accession>A0ABU4C742</accession>
<dbReference type="Pfam" id="PF06386">
    <property type="entry name" value="GvpL_GvpF"/>
    <property type="match status" value="1"/>
</dbReference>
<reference evidence="4 5" key="1">
    <citation type="submission" date="2023-10" db="EMBL/GenBank/DDBJ databases">
        <title>Development of a sustainable strategy for remediation of hydrocarbon-contaminated territories based on the waste exchange concept.</title>
        <authorList>
            <person name="Krivoruchko A."/>
        </authorList>
    </citation>
    <scope>NUCLEOTIDE SEQUENCE [LARGE SCALE GENOMIC DNA]</scope>
    <source>
        <strain evidence="4 5">IEGM 60</strain>
    </source>
</reference>
<keyword evidence="5" id="KW-1185">Reference proteome</keyword>
<proteinExistence type="inferred from homology"/>